<evidence type="ECO:0000313" key="1">
    <source>
        <dbReference type="EMBL" id="PTL38241.1"/>
    </source>
</evidence>
<reference evidence="1 2" key="1">
    <citation type="submission" date="2018-03" db="EMBL/GenBank/DDBJ databases">
        <title>Alkalicoccus saliphilus sp. nov., isolated from a mineral pool.</title>
        <authorList>
            <person name="Zhao B."/>
        </authorList>
    </citation>
    <scope>NUCLEOTIDE SEQUENCE [LARGE SCALE GENOMIC DNA]</scope>
    <source>
        <strain evidence="1 2">6AG</strain>
    </source>
</reference>
<name>A0A2T4U4B1_9BACI</name>
<organism evidence="1 2">
    <name type="scientific">Alkalicoccus saliphilus</name>
    <dbReference type="NCBI Taxonomy" id="200989"/>
    <lineage>
        <taxon>Bacteria</taxon>
        <taxon>Bacillati</taxon>
        <taxon>Bacillota</taxon>
        <taxon>Bacilli</taxon>
        <taxon>Bacillales</taxon>
        <taxon>Bacillaceae</taxon>
        <taxon>Alkalicoccus</taxon>
    </lineage>
</organism>
<dbReference type="RefSeq" id="WP_107585470.1">
    <property type="nucleotide sequence ID" value="NZ_PZJJ01000021.1"/>
</dbReference>
<protein>
    <submittedName>
        <fullName evidence="1">Uncharacterized protein</fullName>
    </submittedName>
</protein>
<proteinExistence type="predicted"/>
<dbReference type="Gene3D" id="3.20.20.80">
    <property type="entry name" value="Glycosidases"/>
    <property type="match status" value="2"/>
</dbReference>
<comment type="caution">
    <text evidence="1">The sequence shown here is derived from an EMBL/GenBank/DDBJ whole genome shotgun (WGS) entry which is preliminary data.</text>
</comment>
<sequence length="473" mass="54656">MKKPLIIGGAVISIGALTALLYTSDTFSQVLQTTYEGIDYNVRIHENSMEIYKEEGWSAVPVKGVNIGMAKPGTFPGEAGISREEYRRWFEQIGEMNANTIRNYTLHPPEFYEELLAYNQQADEPIYLFHGVWIEERPLEETMDAFDEDITEEFQEEMKRIVDVIHGSAEVEERAGHAHGEYTADISSYVAGWMLGIEWHPEMVDNMLQKYPDLGDYDGNYFTTENAAPMEYWLAEQFDVLFDYEKDNYQVMRPYSFTNWVTTDNLDQPSEPSEDEDLAEINPNHIVPNGEASEVGTFAVYHVYPYYPEFLNLEEEYLTFEDHLGNPSNYAGYLHDLHQAHDIPVMIGEFGIPSSRGKTHNNPFGWNQGFISEAEQGEIVSYLYDVIMEEGMLGGLVFTWQDEWFKRTWNTMDYDNPDRRPFWSNAQTNEQHFGLLSFDRHKVRINGEDDWEGGSVVAEQEGEVILCQETRHV</sequence>
<dbReference type="EMBL" id="PZJJ01000021">
    <property type="protein sequence ID" value="PTL38241.1"/>
    <property type="molecule type" value="Genomic_DNA"/>
</dbReference>
<dbReference type="OrthoDB" id="916275at2"/>
<dbReference type="SUPFAM" id="SSF51445">
    <property type="entry name" value="(Trans)glycosidases"/>
    <property type="match status" value="1"/>
</dbReference>
<accession>A0A2T4U4B1</accession>
<dbReference type="AlphaFoldDB" id="A0A2T4U4B1"/>
<dbReference type="InterPro" id="IPR017853">
    <property type="entry name" value="GH"/>
</dbReference>
<gene>
    <name evidence="1" type="ORF">C6Y45_11995</name>
</gene>
<keyword evidence="2" id="KW-1185">Reference proteome</keyword>
<evidence type="ECO:0000313" key="2">
    <source>
        <dbReference type="Proteomes" id="UP000240509"/>
    </source>
</evidence>
<dbReference type="Proteomes" id="UP000240509">
    <property type="component" value="Unassembled WGS sequence"/>
</dbReference>